<name>A0A7S9VM14_9ALPH</name>
<dbReference type="GeneID" id="80540115"/>
<dbReference type="EMBL" id="MT012704">
    <property type="protein sequence ID" value="QPI70117.1"/>
    <property type="molecule type" value="Genomic_DNA"/>
</dbReference>
<reference evidence="8" key="1">
    <citation type="journal article" date="2020" name="Emerg. Infect. Dis.">
        <title>Identification of a Novel alpha-herpesvirus Associated with Ulcerative Stomatitis in Donkeys.</title>
        <authorList>
            <person name="Martella V."/>
            <person name="Lanave G."/>
            <person name="Camero M."/>
            <person name="Larocca V."/>
            <person name="Lorusso E."/>
            <person name="Catella C."/>
            <person name="Capozza P."/>
            <person name="Tempesta M."/>
            <person name="Buonavoglia C."/>
        </authorList>
    </citation>
    <scope>NUCLEOTIDE SEQUENCE</scope>
    <source>
        <strain evidence="8">AsHV/Bari/2011/740</strain>
    </source>
</reference>
<proteinExistence type="inferred from homology"/>
<keyword evidence="9" id="KW-1185">Reference proteome</keyword>
<keyword evidence="8" id="KW-0067">ATP-binding</keyword>
<evidence type="ECO:0000256" key="5">
    <source>
        <dbReference type="ARBA" id="ARBA00022771"/>
    </source>
</evidence>
<keyword evidence="3" id="KW-0235">DNA replication</keyword>
<feature type="compositionally biased region" description="Pro residues" evidence="7">
    <location>
        <begin position="502"/>
        <end position="517"/>
    </location>
</feature>
<dbReference type="KEGG" id="vg:80540115"/>
<keyword evidence="8" id="KW-0347">Helicase</keyword>
<evidence type="ECO:0000256" key="3">
    <source>
        <dbReference type="ARBA" id="ARBA00022705"/>
    </source>
</evidence>
<evidence type="ECO:0000313" key="8">
    <source>
        <dbReference type="EMBL" id="QPI70117.1"/>
    </source>
</evidence>
<keyword evidence="4" id="KW-0479">Metal-binding</keyword>
<dbReference type="HAMAP" id="MF_04011">
    <property type="entry name" value="HSV_PRIM"/>
    <property type="match status" value="1"/>
</dbReference>
<accession>A0A7S9VM14</accession>
<feature type="region of interest" description="Disordered" evidence="7">
    <location>
        <begin position="486"/>
        <end position="520"/>
    </location>
</feature>
<keyword evidence="1" id="KW-1048">Host nucleus</keyword>
<organism evidence="8 9">
    <name type="scientific">Equid herpesvirus 6</name>
    <dbReference type="NCBI Taxonomy" id="173566"/>
    <lineage>
        <taxon>Viruses</taxon>
        <taxon>Duplodnaviria</taxon>
        <taxon>Heunggongvirae</taxon>
        <taxon>Peploviricota</taxon>
        <taxon>Herviviricetes</taxon>
        <taxon>Herpesvirales</taxon>
        <taxon>Orthoherpesviridae</taxon>
        <taxon>Alphaherpesvirinae</taxon>
        <taxon>Varicellovirus</taxon>
    </lineage>
</organism>
<evidence type="ECO:0000256" key="1">
    <source>
        <dbReference type="ARBA" id="ARBA00022562"/>
    </source>
</evidence>
<feature type="region of interest" description="Disordered" evidence="7">
    <location>
        <begin position="718"/>
        <end position="738"/>
    </location>
</feature>
<feature type="compositionally biased region" description="Low complexity" evidence="7">
    <location>
        <begin position="490"/>
        <end position="501"/>
    </location>
</feature>
<evidence type="ECO:0000256" key="6">
    <source>
        <dbReference type="ARBA" id="ARBA00022833"/>
    </source>
</evidence>
<dbReference type="GO" id="GO:0006260">
    <property type="term" value="P:DNA replication"/>
    <property type="evidence" value="ECO:0007669"/>
    <property type="project" value="UniProtKB-KW"/>
</dbReference>
<dbReference type="GO" id="GO:0004386">
    <property type="term" value="F:helicase activity"/>
    <property type="evidence" value="ECO:0007669"/>
    <property type="project" value="UniProtKB-KW"/>
</dbReference>
<keyword evidence="6" id="KW-0862">Zinc</keyword>
<feature type="region of interest" description="Disordered" evidence="7">
    <location>
        <begin position="585"/>
        <end position="606"/>
    </location>
</feature>
<keyword evidence="5" id="KW-0863">Zinc-finger</keyword>
<evidence type="ECO:0000256" key="2">
    <source>
        <dbReference type="ARBA" id="ARBA00022679"/>
    </source>
</evidence>
<dbReference type="RefSeq" id="YP_010801406.1">
    <property type="nucleotide sequence ID" value="NC_076964.1"/>
</dbReference>
<dbReference type="GO" id="GO:0003899">
    <property type="term" value="F:DNA-directed RNA polymerase activity"/>
    <property type="evidence" value="ECO:0007669"/>
    <property type="project" value="InterPro"/>
</dbReference>
<evidence type="ECO:0000313" key="9">
    <source>
        <dbReference type="Proteomes" id="UP001143705"/>
    </source>
</evidence>
<dbReference type="Pfam" id="PF03121">
    <property type="entry name" value="Herpes_UL52"/>
    <property type="match status" value="1"/>
</dbReference>
<dbReference type="GO" id="GO:0039686">
    <property type="term" value="P:bidirectional double-stranded viral DNA replication"/>
    <property type="evidence" value="ECO:0007669"/>
    <property type="project" value="InterPro"/>
</dbReference>
<dbReference type="Proteomes" id="UP001143705">
    <property type="component" value="Segment"/>
</dbReference>
<keyword evidence="8" id="KW-0547">Nucleotide-binding</keyword>
<keyword evidence="8" id="KW-0378">Hydrolase</keyword>
<protein>
    <submittedName>
        <fullName evidence="8">Helicase-primase primase subunit</fullName>
    </submittedName>
</protein>
<evidence type="ECO:0000256" key="7">
    <source>
        <dbReference type="SAM" id="MobiDB-lite"/>
    </source>
</evidence>
<dbReference type="InterPro" id="IPR033685">
    <property type="entry name" value="HSV_PRIM"/>
</dbReference>
<sequence>MALEPAAPSLRILYAADGCVITYSLMLLTGQASLEGVYVVSYDWSRHLDDVFGLSRRPRSDSEAGCSEDERAQADEDELAAALLERQPVVSFCLLCDMVGGANNRPRERVRPMFVCAFATAAGARVLAATLTRGRLLPTQALLDALDEEATFALHNDLILALVVSAEHLRARAGRAAAAARFDPKGASIKAAACGGRGGRAGLTSVYIHHEQQVLAAFRRLYSNNNTTPFWFTSKFGPGEKALVLATRYYLLRAVPAGGAESSYDLQAVKDFIRTYNIAVPPNPTGAETANLTSFAALSAFCCRSGYARGPGALALPEYVRRRVQADVGEVGALGEVFIAADRQGLRVSDREFITYVYLAHFESFNRRQLRDHLLAVSVTEPAEIEGVTAASTLKATTIENFFVHVRAQVNIADYIAQNVDPKVVRLPAATGRLYAEARTYPPAVTALAPPGPPAGICDASTPMMKLLDRVEASLARHGWTPLWQAGGCRPSAGSPGSQSPRPQPPGGEDPAAPGPAPQCGVSRRLLRLAAAAPAGGERGVSPVEVLFGRAGVRGPAPVYRVALPANRQAFAVSAGDDWGRVTQSAPPSAALANLPPPDPDGGEPGLAWRDLAAARAAAAPEAGGRPRGLASADPRAQMYVNRNEMFNAALAVSNIILDVDFSLRRAVPAGLLHLAMRGFRLGVVAALSLIFPEAEVNWGEYPCYFYKTACPPPARRARATGPEEDAAAAESEWTCGGEGDEAWDADLLERDLAAGVAEEYAAGWEDDFGEAAAHPPSSGPAHGGMPALGDTETCGCAEKMGFRVAVPVPPPYLLAGTDAMRGLARIIQQAVVLERAFAESMCPFLRDFSFVDTGVYAHGRSLRLPFFCKVGSGGDFHGRLSPFYVIPPRCERVEEFVTAHADPANFHFHAAPRRLGVTRVVTSLGGEYVSFFERKVARNREAALTRRATLEALLARLNVSVHRPEEVEAFAADAVLGEVIAHLEAHFPNHAGEYRSAGVRTVVVKDDWILLQVTRAGGSAYRPQGFSCMRFKHLRAARDAVRTFLSISADAHGRLCASVRQQCFATKCGNNRMSTIFTLEVGREK</sequence>
<keyword evidence="2" id="KW-0808">Transferase</keyword>
<evidence type="ECO:0000256" key="4">
    <source>
        <dbReference type="ARBA" id="ARBA00022723"/>
    </source>
</evidence>
<feature type="compositionally biased region" description="Low complexity" evidence="7">
    <location>
        <begin position="585"/>
        <end position="594"/>
    </location>
</feature>
<dbReference type="GO" id="GO:0008270">
    <property type="term" value="F:zinc ion binding"/>
    <property type="evidence" value="ECO:0007669"/>
    <property type="project" value="UniProtKB-KW"/>
</dbReference>